<feature type="non-terminal residue" evidence="1">
    <location>
        <position position="1"/>
    </location>
</feature>
<organism evidence="1 2">
    <name type="scientific">Melipona bicolor</name>
    <dbReference type="NCBI Taxonomy" id="60889"/>
    <lineage>
        <taxon>Eukaryota</taxon>
        <taxon>Metazoa</taxon>
        <taxon>Ecdysozoa</taxon>
        <taxon>Arthropoda</taxon>
        <taxon>Hexapoda</taxon>
        <taxon>Insecta</taxon>
        <taxon>Pterygota</taxon>
        <taxon>Neoptera</taxon>
        <taxon>Endopterygota</taxon>
        <taxon>Hymenoptera</taxon>
        <taxon>Apocrita</taxon>
        <taxon>Aculeata</taxon>
        <taxon>Apoidea</taxon>
        <taxon>Anthophila</taxon>
        <taxon>Apidae</taxon>
        <taxon>Melipona</taxon>
    </lineage>
</organism>
<gene>
    <name evidence="1" type="ORF">K0M31_003372</name>
</gene>
<comment type="caution">
    <text evidence="1">The sequence shown here is derived from an EMBL/GenBank/DDBJ whole genome shotgun (WGS) entry which is preliminary data.</text>
</comment>
<dbReference type="EMBL" id="JAHYIQ010000011">
    <property type="protein sequence ID" value="KAK1127878.1"/>
    <property type="molecule type" value="Genomic_DNA"/>
</dbReference>
<dbReference type="AlphaFoldDB" id="A0AA40FYW4"/>
<feature type="non-terminal residue" evidence="1">
    <location>
        <position position="71"/>
    </location>
</feature>
<keyword evidence="2" id="KW-1185">Reference proteome</keyword>
<protein>
    <submittedName>
        <fullName evidence="1">Uncharacterized protein</fullName>
    </submittedName>
</protein>
<name>A0AA40FYW4_9HYME</name>
<accession>A0AA40FYW4</accession>
<evidence type="ECO:0000313" key="2">
    <source>
        <dbReference type="Proteomes" id="UP001177670"/>
    </source>
</evidence>
<sequence>FVKPGSSNVGAIRVSLPADSPIQACIRGLRASQRCTYTSSSWNHEALQHATAARYRGSRRLTSGGRRSPTG</sequence>
<reference evidence="1" key="1">
    <citation type="submission" date="2021-10" db="EMBL/GenBank/DDBJ databases">
        <title>Melipona bicolor Genome sequencing and assembly.</title>
        <authorList>
            <person name="Araujo N.S."/>
            <person name="Arias M.C."/>
        </authorList>
    </citation>
    <scope>NUCLEOTIDE SEQUENCE</scope>
    <source>
        <strain evidence="1">USP_2M_L1-L4_2017</strain>
        <tissue evidence="1">Whole body</tissue>
    </source>
</reference>
<proteinExistence type="predicted"/>
<evidence type="ECO:0000313" key="1">
    <source>
        <dbReference type="EMBL" id="KAK1127878.1"/>
    </source>
</evidence>
<dbReference type="Proteomes" id="UP001177670">
    <property type="component" value="Unassembled WGS sequence"/>
</dbReference>